<evidence type="ECO:0000256" key="1">
    <source>
        <dbReference type="SAM" id="Phobius"/>
    </source>
</evidence>
<gene>
    <name evidence="2" type="ORF">SCLAR_v1c06130</name>
</gene>
<dbReference type="AlphaFoldDB" id="A0A1Y0L0H6"/>
<accession>A0A1Y0L0H6</accession>
<keyword evidence="1" id="KW-0472">Membrane</keyword>
<feature type="transmembrane region" description="Helical" evidence="1">
    <location>
        <begin position="111"/>
        <end position="142"/>
    </location>
</feature>
<dbReference type="Proteomes" id="UP000231179">
    <property type="component" value="Chromosome"/>
</dbReference>
<dbReference type="KEGG" id="scla:SCLARK_00914"/>
<feature type="transmembrane region" description="Helical" evidence="1">
    <location>
        <begin position="192"/>
        <end position="213"/>
    </location>
</feature>
<name>A0A1Y0L0H6_9MOLU</name>
<sequence>METKQIFSTNFRFELNSFLRLLKYSLKTTLASIRIYFYCFLLPIIFYSVIYLIVTSFGYAKVTSLNQVSTLASLLLAACFALMSAACLINNWKYSVMIKQFKIFRISKQNLIFSLLLTTIVITLLSYLTLIIWGCFLDLFLINQNFINSLKIITSFSQVLGIFFGLILAAFITFSIAYLLSFLISSPLLIQTLNVVIIVFILLSSNVVGLNLITNNQVNAVLNILGYFNPLKAVQWIFFASYANLISNLVNARQIVASAYGDFSFTLYRNDVGLILPLAISTAFFWAGALFLTTFFVKIKK</sequence>
<feature type="transmembrane region" description="Helical" evidence="1">
    <location>
        <begin position="272"/>
        <end position="297"/>
    </location>
</feature>
<protein>
    <submittedName>
        <fullName evidence="2">Uncharacterized protein</fullName>
    </submittedName>
</protein>
<feature type="transmembrane region" description="Helical" evidence="1">
    <location>
        <begin position="35"/>
        <end position="59"/>
    </location>
</feature>
<feature type="transmembrane region" description="Helical" evidence="1">
    <location>
        <begin position="71"/>
        <end position="90"/>
    </location>
</feature>
<reference evidence="2 3" key="1">
    <citation type="submission" date="2017-11" db="EMBL/GenBank/DDBJ databases">
        <title>Complete genome sequence of Spiroplasma clarkii CN-5 (DSM 19994).</title>
        <authorList>
            <person name="Tsai Y.-M."/>
            <person name="Chang A."/>
            <person name="Lo W.-S."/>
            <person name="Kuo C.-H."/>
        </authorList>
    </citation>
    <scope>NUCLEOTIDE SEQUENCE [LARGE SCALE GENOMIC DNA]</scope>
    <source>
        <strain evidence="2 3">CN-5</strain>
    </source>
</reference>
<dbReference type="EMBL" id="CP024870">
    <property type="protein sequence ID" value="ATX70932.1"/>
    <property type="molecule type" value="Genomic_DNA"/>
</dbReference>
<evidence type="ECO:0000313" key="2">
    <source>
        <dbReference type="EMBL" id="ATX70932.1"/>
    </source>
</evidence>
<dbReference type="OrthoDB" id="390304at2"/>
<feature type="transmembrane region" description="Helical" evidence="1">
    <location>
        <begin position="162"/>
        <end position="180"/>
    </location>
</feature>
<dbReference type="RefSeq" id="WP_100254483.1">
    <property type="nucleotide sequence ID" value="NZ_CP015819.1"/>
</dbReference>
<feature type="transmembrane region" description="Helical" evidence="1">
    <location>
        <begin position="233"/>
        <end position="251"/>
    </location>
</feature>
<keyword evidence="1" id="KW-0812">Transmembrane</keyword>
<keyword evidence="1" id="KW-1133">Transmembrane helix</keyword>
<organism evidence="2 3">
    <name type="scientific">Spiroplasma clarkii</name>
    <dbReference type="NCBI Taxonomy" id="2139"/>
    <lineage>
        <taxon>Bacteria</taxon>
        <taxon>Bacillati</taxon>
        <taxon>Mycoplasmatota</taxon>
        <taxon>Mollicutes</taxon>
        <taxon>Entomoplasmatales</taxon>
        <taxon>Spiroplasmataceae</taxon>
        <taxon>Spiroplasma</taxon>
    </lineage>
</organism>
<evidence type="ECO:0000313" key="3">
    <source>
        <dbReference type="Proteomes" id="UP000231179"/>
    </source>
</evidence>
<proteinExistence type="predicted"/>
<keyword evidence="3" id="KW-1185">Reference proteome</keyword>